<dbReference type="SUPFAM" id="SSF54637">
    <property type="entry name" value="Thioesterase/thiol ester dehydrase-isomerase"/>
    <property type="match status" value="1"/>
</dbReference>
<dbReference type="CDD" id="cd03443">
    <property type="entry name" value="PaaI_thioesterase"/>
    <property type="match status" value="1"/>
</dbReference>
<reference evidence="3 4" key="1">
    <citation type="submission" date="2010-07" db="EMBL/GenBank/DDBJ databases">
        <title>The draft genome of Paenibacillus curdlanolyticus YK9.</title>
        <authorList>
            <consortium name="US DOE Joint Genome Institute (JGI-PGF)"/>
            <person name="Lucas S."/>
            <person name="Copeland A."/>
            <person name="Lapidus A."/>
            <person name="Cheng J.-F."/>
            <person name="Bruce D."/>
            <person name="Goodwin L."/>
            <person name="Pitluck S."/>
            <person name="Land M.L."/>
            <person name="Hauser L."/>
            <person name="Chang Y.-J."/>
            <person name="Jeffries C."/>
            <person name="Anderson I.J."/>
            <person name="Johnson E."/>
            <person name="Loganathan U."/>
            <person name="Mulhopadhyay B."/>
            <person name="Kyrpides N."/>
            <person name="Woyke T.J."/>
        </authorList>
    </citation>
    <scope>NUCLEOTIDE SEQUENCE [LARGE SCALE GENOMIC DNA]</scope>
    <source>
        <strain evidence="3 4">YK9</strain>
    </source>
</reference>
<dbReference type="EMBL" id="AEDD01000007">
    <property type="protein sequence ID" value="EFM10328.1"/>
    <property type="molecule type" value="Genomic_DNA"/>
</dbReference>
<evidence type="ECO:0000259" key="2">
    <source>
        <dbReference type="Pfam" id="PF03061"/>
    </source>
</evidence>
<organism evidence="3 4">
    <name type="scientific">Paenibacillus curdlanolyticus YK9</name>
    <dbReference type="NCBI Taxonomy" id="717606"/>
    <lineage>
        <taxon>Bacteria</taxon>
        <taxon>Bacillati</taxon>
        <taxon>Bacillota</taxon>
        <taxon>Bacilli</taxon>
        <taxon>Bacillales</taxon>
        <taxon>Paenibacillaceae</taxon>
        <taxon>Paenibacillus</taxon>
    </lineage>
</organism>
<dbReference type="eggNOG" id="COG2050">
    <property type="taxonomic scope" value="Bacteria"/>
</dbReference>
<protein>
    <submittedName>
        <fullName evidence="3">Thioesterase superfamily protein</fullName>
    </submittedName>
</protein>
<dbReference type="PANTHER" id="PTHR42856:SF1">
    <property type="entry name" value="ACYL-COENZYME A THIOESTERASE PAAI"/>
    <property type="match status" value="1"/>
</dbReference>
<dbReference type="GO" id="GO:0016289">
    <property type="term" value="F:acyl-CoA hydrolase activity"/>
    <property type="evidence" value="ECO:0007669"/>
    <property type="project" value="UniProtKB-ARBA"/>
</dbReference>
<dbReference type="OrthoDB" id="2139465at2"/>
<evidence type="ECO:0000313" key="3">
    <source>
        <dbReference type="EMBL" id="EFM10328.1"/>
    </source>
</evidence>
<dbReference type="InterPro" id="IPR052723">
    <property type="entry name" value="Acyl-CoA_thioesterase_PaaI"/>
</dbReference>
<gene>
    <name evidence="3" type="ORF">PaecuDRAFT_2764</name>
</gene>
<dbReference type="Pfam" id="PF03061">
    <property type="entry name" value="4HBT"/>
    <property type="match status" value="1"/>
</dbReference>
<sequence length="143" mass="15525">MMPIEPPSEEENWAQMEERARLTFWGTLGCEVVSAEPGRAIVSLSCTERHLNMANIVHGGVLASIMDNTMGLAAMRAFPGELLVTAQMNIHYLASAGVGEIRCEAVTVHRSRRTVTMQGHIYGADGGLLAWGSSAFRLVAPER</sequence>
<accession>E0IB37</accession>
<evidence type="ECO:0000256" key="1">
    <source>
        <dbReference type="ARBA" id="ARBA00022801"/>
    </source>
</evidence>
<feature type="domain" description="Thioesterase" evidence="2">
    <location>
        <begin position="55"/>
        <end position="129"/>
    </location>
</feature>
<evidence type="ECO:0000313" key="4">
    <source>
        <dbReference type="Proteomes" id="UP000005387"/>
    </source>
</evidence>
<dbReference type="AlphaFoldDB" id="E0IB37"/>
<dbReference type="PANTHER" id="PTHR42856">
    <property type="entry name" value="ACYL-COENZYME A THIOESTERASE PAAI"/>
    <property type="match status" value="1"/>
</dbReference>
<dbReference type="InterPro" id="IPR003736">
    <property type="entry name" value="PAAI_dom"/>
</dbReference>
<dbReference type="Gene3D" id="3.10.129.10">
    <property type="entry name" value="Hotdog Thioesterase"/>
    <property type="match status" value="1"/>
</dbReference>
<dbReference type="STRING" id="717606.PaecuDRAFT_2764"/>
<keyword evidence="1" id="KW-0378">Hydrolase</keyword>
<dbReference type="InterPro" id="IPR006683">
    <property type="entry name" value="Thioestr_dom"/>
</dbReference>
<keyword evidence="4" id="KW-1185">Reference proteome</keyword>
<dbReference type="Proteomes" id="UP000005387">
    <property type="component" value="Unassembled WGS sequence"/>
</dbReference>
<dbReference type="NCBIfam" id="TIGR00369">
    <property type="entry name" value="unchar_dom_1"/>
    <property type="match status" value="1"/>
</dbReference>
<dbReference type="InterPro" id="IPR029069">
    <property type="entry name" value="HotDog_dom_sf"/>
</dbReference>
<proteinExistence type="predicted"/>
<name>E0IB37_9BACL</name>
<dbReference type="RefSeq" id="WP_006038754.1">
    <property type="nucleotide sequence ID" value="NZ_AEDD01000007.1"/>
</dbReference>